<dbReference type="PANTHER" id="PTHR43610:SF1">
    <property type="entry name" value="N-ACETYLTRANSFERASE DOMAIN-CONTAINING PROTEIN"/>
    <property type="match status" value="1"/>
</dbReference>
<dbReference type="PANTHER" id="PTHR43610">
    <property type="entry name" value="BLL6696 PROTEIN"/>
    <property type="match status" value="1"/>
</dbReference>
<name>A0ABS6SC07_9SPHN</name>
<dbReference type="InterPro" id="IPR000182">
    <property type="entry name" value="GNAT_dom"/>
</dbReference>
<sequence length="184" mass="20470">MSPDVILGTALADGDIRLAPFQDTHLPALRQACAEDQDVWDIYPYSMLGAHFDVAVARLAQLAEAGSWVRYTAFHEGRLVGMTNYINPDKANGVVEIGGTYFVPSVRGTAFNGAIKRLMIDHAFAAGFRRVEFRVDARNGRSQRAVEKLGAVREGQLRRNRVTWTGYVRDTVVFGLLADEWQAR</sequence>
<evidence type="ECO:0000313" key="2">
    <source>
        <dbReference type="EMBL" id="MBV7255953.1"/>
    </source>
</evidence>
<organism evidence="2 3">
    <name type="scientific">Pacificimonas pallii</name>
    <dbReference type="NCBI Taxonomy" id="2827236"/>
    <lineage>
        <taxon>Bacteria</taxon>
        <taxon>Pseudomonadati</taxon>
        <taxon>Pseudomonadota</taxon>
        <taxon>Alphaproteobacteria</taxon>
        <taxon>Sphingomonadales</taxon>
        <taxon>Sphingosinicellaceae</taxon>
        <taxon>Pacificimonas</taxon>
    </lineage>
</organism>
<reference evidence="2 3" key="1">
    <citation type="submission" date="2021-04" db="EMBL/GenBank/DDBJ databases">
        <authorList>
            <person name="Pira H."/>
            <person name="Risdian C."/>
            <person name="Wink J."/>
        </authorList>
    </citation>
    <scope>NUCLEOTIDE SEQUENCE [LARGE SCALE GENOMIC DNA]</scope>
    <source>
        <strain evidence="2 3">WHA3</strain>
    </source>
</reference>
<dbReference type="Proteomes" id="UP000722336">
    <property type="component" value="Unassembled WGS sequence"/>
</dbReference>
<evidence type="ECO:0000313" key="3">
    <source>
        <dbReference type="Proteomes" id="UP000722336"/>
    </source>
</evidence>
<dbReference type="RefSeq" id="WP_218444362.1">
    <property type="nucleotide sequence ID" value="NZ_JAGSPA010000001.1"/>
</dbReference>
<comment type="caution">
    <text evidence="2">The sequence shown here is derived from an EMBL/GenBank/DDBJ whole genome shotgun (WGS) entry which is preliminary data.</text>
</comment>
<protein>
    <submittedName>
        <fullName evidence="2">GNAT family N-acetyltransferase</fullName>
    </submittedName>
</protein>
<dbReference type="Pfam" id="PF13302">
    <property type="entry name" value="Acetyltransf_3"/>
    <property type="match status" value="1"/>
</dbReference>
<keyword evidence="3" id="KW-1185">Reference proteome</keyword>
<evidence type="ECO:0000259" key="1">
    <source>
        <dbReference type="PROSITE" id="PS51186"/>
    </source>
</evidence>
<gene>
    <name evidence="2" type="ORF">KCG44_04050</name>
</gene>
<feature type="domain" description="N-acetyltransferase" evidence="1">
    <location>
        <begin position="16"/>
        <end position="179"/>
    </location>
</feature>
<dbReference type="EMBL" id="JAGSPA010000001">
    <property type="protein sequence ID" value="MBV7255953.1"/>
    <property type="molecule type" value="Genomic_DNA"/>
</dbReference>
<proteinExistence type="predicted"/>
<accession>A0ABS6SC07</accession>
<dbReference type="PROSITE" id="PS51186">
    <property type="entry name" value="GNAT"/>
    <property type="match status" value="1"/>
</dbReference>